<keyword evidence="3" id="KW-0819">tRNA processing</keyword>
<keyword evidence="4" id="KW-0547">Nucleotide-binding</keyword>
<sequence length="726" mass="82903">MRVAQQVLHRSARAISLSEFADAVRETCKPRFPEARGVIHRQVALAISGGVDSMALAYLCSQIRRFDPDIKITDNPCSGFRAFVVDHMLRGGSTAEAKNVAAALNDLHVPCDILQINWKKELGDSVEIGDVTNIESVARRARYRKLGKALAFRRMATLLLAHHEDDQYETVLMRLMSGHRNRALRGMRKAAGIPECEGLLGAYDSGWVDDQNRQYPFYSTRLTKRQRKYLKYDLRSSINQCVDEDLDENTNIGDECGIGGRLLNFDASTELGTIPIEDGGVNIYRPLLEFSKDRLIATCLENNVPWFEDATNQDPTLTTRNSIRHLHRSCDLPRALQKPSIIALSKSWQRRAETQDAEAERLLQRTILHDFEPHVGSLVVQLPDIPAVTSRRYTRTEERYRRRVSRMRLITALAIQRIIALVTPELQAPTVANLQNVVSWLFPGLADTSDGQTATPPKAFNIAGLHFMPIDSTPRPTAALSQSHPRTWYISRQPYTTTSPLPTWRVSYWSAIKPSARTTHHVRWKWSAWMPWQFWDNRFWVRLTHRLPYRVIVMPFLSDHTKDFRASLSSKDRKRLAILLKKFAPGKVRYTLPAIYSEEHLDLKNVVPRVGYPVPEDDYIPGELLKREGNSPPLAPIDPSKMRLLALPTFNIQLPGLESWLLHEVRYKRADRQTLRAMTSHRNRSFASRNAGRRENAKTVTVGRKAMTRRSRQTADEQHCSTSVDQ</sequence>
<dbReference type="GO" id="GO:0008033">
    <property type="term" value="P:tRNA processing"/>
    <property type="evidence" value="ECO:0007669"/>
    <property type="project" value="UniProtKB-KW"/>
</dbReference>
<dbReference type="CDD" id="cd01992">
    <property type="entry name" value="TilS_N"/>
    <property type="match status" value="1"/>
</dbReference>
<dbReference type="InterPro" id="IPR012795">
    <property type="entry name" value="tRNA_Ile_lys_synt_N"/>
</dbReference>
<evidence type="ECO:0000256" key="5">
    <source>
        <dbReference type="ARBA" id="ARBA00022840"/>
    </source>
</evidence>
<evidence type="ECO:0000259" key="8">
    <source>
        <dbReference type="Pfam" id="PF01171"/>
    </source>
</evidence>
<dbReference type="RefSeq" id="XP_045961066.1">
    <property type="nucleotide sequence ID" value="XM_046099480.1"/>
</dbReference>
<dbReference type="EC" id="6.3.4.19" evidence="1"/>
<keyword evidence="10" id="KW-1185">Reference proteome</keyword>
<evidence type="ECO:0000313" key="9">
    <source>
        <dbReference type="EMBL" id="KAH6656832.1"/>
    </source>
</evidence>
<dbReference type="OrthoDB" id="434144at2759"/>
<organism evidence="9 10">
    <name type="scientific">Truncatella angustata</name>
    <dbReference type="NCBI Taxonomy" id="152316"/>
    <lineage>
        <taxon>Eukaryota</taxon>
        <taxon>Fungi</taxon>
        <taxon>Dikarya</taxon>
        <taxon>Ascomycota</taxon>
        <taxon>Pezizomycotina</taxon>
        <taxon>Sordariomycetes</taxon>
        <taxon>Xylariomycetidae</taxon>
        <taxon>Amphisphaeriales</taxon>
        <taxon>Sporocadaceae</taxon>
        <taxon>Truncatella</taxon>
    </lineage>
</organism>
<evidence type="ECO:0000313" key="10">
    <source>
        <dbReference type="Proteomes" id="UP000758603"/>
    </source>
</evidence>
<dbReference type="PANTHER" id="PTHR43033:SF1">
    <property type="entry name" value="TRNA(ILE)-LYSIDINE SYNTHASE-RELATED"/>
    <property type="match status" value="1"/>
</dbReference>
<comment type="catalytic activity">
    <reaction evidence="6">
        <text>cytidine(34) in tRNA(Ile2) + L-lysine + ATP = lysidine(34) in tRNA(Ile2) + AMP + diphosphate + H(+)</text>
        <dbReference type="Rhea" id="RHEA:43744"/>
        <dbReference type="Rhea" id="RHEA-COMP:10625"/>
        <dbReference type="Rhea" id="RHEA-COMP:10670"/>
        <dbReference type="ChEBI" id="CHEBI:15378"/>
        <dbReference type="ChEBI" id="CHEBI:30616"/>
        <dbReference type="ChEBI" id="CHEBI:32551"/>
        <dbReference type="ChEBI" id="CHEBI:33019"/>
        <dbReference type="ChEBI" id="CHEBI:82748"/>
        <dbReference type="ChEBI" id="CHEBI:83665"/>
        <dbReference type="ChEBI" id="CHEBI:456215"/>
        <dbReference type="EC" id="6.3.4.19"/>
    </reaction>
</comment>
<dbReference type="PANTHER" id="PTHR43033">
    <property type="entry name" value="TRNA(ILE)-LYSIDINE SYNTHASE-RELATED"/>
    <property type="match status" value="1"/>
</dbReference>
<keyword evidence="5" id="KW-0067">ATP-binding</keyword>
<evidence type="ECO:0000256" key="1">
    <source>
        <dbReference type="ARBA" id="ARBA00013267"/>
    </source>
</evidence>
<gene>
    <name evidence="9" type="ORF">BKA67DRAFT_532079</name>
</gene>
<keyword evidence="2" id="KW-0436">Ligase</keyword>
<dbReference type="Pfam" id="PF01171">
    <property type="entry name" value="ATP_bind_3"/>
    <property type="match status" value="2"/>
</dbReference>
<dbReference type="HAMAP" id="MF_01161">
    <property type="entry name" value="tRNA_Ile_lys_synt"/>
    <property type="match status" value="1"/>
</dbReference>
<dbReference type="SUPFAM" id="SSF52402">
    <property type="entry name" value="Adenine nucleotide alpha hydrolases-like"/>
    <property type="match status" value="1"/>
</dbReference>
<evidence type="ECO:0000256" key="3">
    <source>
        <dbReference type="ARBA" id="ARBA00022694"/>
    </source>
</evidence>
<dbReference type="InterPro" id="IPR012094">
    <property type="entry name" value="tRNA_Ile_lys_synt"/>
</dbReference>
<comment type="caution">
    <text evidence="9">The sequence shown here is derived from an EMBL/GenBank/DDBJ whole genome shotgun (WGS) entry which is preliminary data.</text>
</comment>
<evidence type="ECO:0000256" key="7">
    <source>
        <dbReference type="SAM" id="MobiDB-lite"/>
    </source>
</evidence>
<evidence type="ECO:0000256" key="2">
    <source>
        <dbReference type="ARBA" id="ARBA00022598"/>
    </source>
</evidence>
<dbReference type="NCBIfam" id="TIGR02432">
    <property type="entry name" value="lysidine_TilS_N"/>
    <property type="match status" value="1"/>
</dbReference>
<dbReference type="GeneID" id="70128372"/>
<feature type="domain" description="tRNA(Ile)-lysidine/2-thiocytidine synthase N-terminal" evidence="8">
    <location>
        <begin position="279"/>
        <end position="325"/>
    </location>
</feature>
<evidence type="ECO:0000256" key="6">
    <source>
        <dbReference type="ARBA" id="ARBA00048539"/>
    </source>
</evidence>
<dbReference type="Proteomes" id="UP000758603">
    <property type="component" value="Unassembled WGS sequence"/>
</dbReference>
<dbReference type="InterPro" id="IPR011063">
    <property type="entry name" value="TilS/TtcA_N"/>
</dbReference>
<reference evidence="9" key="1">
    <citation type="journal article" date="2021" name="Nat. Commun.">
        <title>Genetic determinants of endophytism in the Arabidopsis root mycobiome.</title>
        <authorList>
            <person name="Mesny F."/>
            <person name="Miyauchi S."/>
            <person name="Thiergart T."/>
            <person name="Pickel B."/>
            <person name="Atanasova L."/>
            <person name="Karlsson M."/>
            <person name="Huettel B."/>
            <person name="Barry K.W."/>
            <person name="Haridas S."/>
            <person name="Chen C."/>
            <person name="Bauer D."/>
            <person name="Andreopoulos W."/>
            <person name="Pangilinan J."/>
            <person name="LaButti K."/>
            <person name="Riley R."/>
            <person name="Lipzen A."/>
            <person name="Clum A."/>
            <person name="Drula E."/>
            <person name="Henrissat B."/>
            <person name="Kohler A."/>
            <person name="Grigoriev I.V."/>
            <person name="Martin F.M."/>
            <person name="Hacquard S."/>
        </authorList>
    </citation>
    <scope>NUCLEOTIDE SEQUENCE</scope>
    <source>
        <strain evidence="9">MPI-SDFR-AT-0073</strain>
    </source>
</reference>
<dbReference type="Gene3D" id="3.40.50.620">
    <property type="entry name" value="HUPs"/>
    <property type="match status" value="1"/>
</dbReference>
<proteinExistence type="inferred from homology"/>
<dbReference type="AlphaFoldDB" id="A0A9P8UQY1"/>
<dbReference type="InterPro" id="IPR014729">
    <property type="entry name" value="Rossmann-like_a/b/a_fold"/>
</dbReference>
<dbReference type="GO" id="GO:0005524">
    <property type="term" value="F:ATP binding"/>
    <property type="evidence" value="ECO:0007669"/>
    <property type="project" value="UniProtKB-KW"/>
</dbReference>
<name>A0A9P8UQY1_9PEZI</name>
<feature type="region of interest" description="Disordered" evidence="7">
    <location>
        <begin position="680"/>
        <end position="726"/>
    </location>
</feature>
<accession>A0A9P8UQY1</accession>
<dbReference type="EMBL" id="JAGPXC010000002">
    <property type="protein sequence ID" value="KAH6656832.1"/>
    <property type="molecule type" value="Genomic_DNA"/>
</dbReference>
<dbReference type="GO" id="GO:0032267">
    <property type="term" value="F:tRNA(Ile)-lysidine synthase activity"/>
    <property type="evidence" value="ECO:0007669"/>
    <property type="project" value="UniProtKB-EC"/>
</dbReference>
<protein>
    <recommendedName>
        <fullName evidence="1">tRNA(Ile)-lysidine synthetase</fullName>
        <ecNumber evidence="1">6.3.4.19</ecNumber>
    </recommendedName>
</protein>
<feature type="domain" description="tRNA(Ile)-lysidine/2-thiocytidine synthase N-terminal" evidence="8">
    <location>
        <begin position="42"/>
        <end position="191"/>
    </location>
</feature>
<evidence type="ECO:0000256" key="4">
    <source>
        <dbReference type="ARBA" id="ARBA00022741"/>
    </source>
</evidence>